<keyword evidence="5" id="KW-1185">Reference proteome</keyword>
<comment type="caution">
    <text evidence="4">The sequence shown here is derived from an EMBL/GenBank/DDBJ whole genome shotgun (WGS) entry which is preliminary data.</text>
</comment>
<feature type="chain" id="PRO_5045278652" description="NodB homology domain-containing protein" evidence="2">
    <location>
        <begin position="22"/>
        <end position="264"/>
    </location>
</feature>
<evidence type="ECO:0000259" key="3">
    <source>
        <dbReference type="PROSITE" id="PS51677"/>
    </source>
</evidence>
<evidence type="ECO:0000256" key="2">
    <source>
        <dbReference type="SAM" id="SignalP"/>
    </source>
</evidence>
<dbReference type="PROSITE" id="PS51677">
    <property type="entry name" value="NODB"/>
    <property type="match status" value="1"/>
</dbReference>
<feature type="region of interest" description="Disordered" evidence="1">
    <location>
        <begin position="227"/>
        <end position="264"/>
    </location>
</feature>
<dbReference type="EMBL" id="BNEC01000005">
    <property type="protein sequence ID" value="GHI73587.1"/>
    <property type="molecule type" value="Genomic_DNA"/>
</dbReference>
<dbReference type="PANTHER" id="PTHR10587:SF134">
    <property type="entry name" value="SECRETED PROTEIN"/>
    <property type="match status" value="1"/>
</dbReference>
<sequence length="264" mass="27566">MLTAALASLSLALGAVGSAQAKVGLPPVVSHVPTREKVVFITVDDGWNHDPAAARILLEKRVPAALFLLPGATSYDTGYFTRLTEEGRVTVENHTVDHPDLTTLDAAGRDAEVCGAGEQLQAVFGRTPKLLRPPYGAVNDDVRLAAKACGVKALVTWTHDFTTWGETPPAPRLQAGDIVLLHFTPTLAADLQRALDAARAAGLKPAALMPHLKAAGEGGVLSIRADQGAGSGAVYRKADEGGDAERRRPRTTRRGAAPGPASPA</sequence>
<dbReference type="Pfam" id="PF01522">
    <property type="entry name" value="Polysacc_deac_1"/>
    <property type="match status" value="1"/>
</dbReference>
<accession>A0ABQ3SZL3</accession>
<name>A0ABQ3SZL3_9ACTN</name>
<protein>
    <recommendedName>
        <fullName evidence="3">NodB homology domain-containing protein</fullName>
    </recommendedName>
</protein>
<dbReference type="InterPro" id="IPR050248">
    <property type="entry name" value="Polysacc_deacetylase_ArnD"/>
</dbReference>
<evidence type="ECO:0000313" key="5">
    <source>
        <dbReference type="Proteomes" id="UP000613974"/>
    </source>
</evidence>
<keyword evidence="2" id="KW-0732">Signal</keyword>
<evidence type="ECO:0000313" key="4">
    <source>
        <dbReference type="EMBL" id="GHI73587.1"/>
    </source>
</evidence>
<organism evidence="4 5">
    <name type="scientific">Streptomyces nojiriensis</name>
    <dbReference type="NCBI Taxonomy" id="66374"/>
    <lineage>
        <taxon>Bacteria</taxon>
        <taxon>Bacillati</taxon>
        <taxon>Actinomycetota</taxon>
        <taxon>Actinomycetes</taxon>
        <taxon>Kitasatosporales</taxon>
        <taxon>Streptomycetaceae</taxon>
        <taxon>Streptomyces</taxon>
    </lineage>
</organism>
<dbReference type="InterPro" id="IPR002509">
    <property type="entry name" value="NODB_dom"/>
</dbReference>
<dbReference type="Proteomes" id="UP000613974">
    <property type="component" value="Unassembled WGS sequence"/>
</dbReference>
<dbReference type="PANTHER" id="PTHR10587">
    <property type="entry name" value="GLYCOSYL TRANSFERASE-RELATED"/>
    <property type="match status" value="1"/>
</dbReference>
<feature type="signal peptide" evidence="2">
    <location>
        <begin position="1"/>
        <end position="21"/>
    </location>
</feature>
<evidence type="ECO:0000256" key="1">
    <source>
        <dbReference type="SAM" id="MobiDB-lite"/>
    </source>
</evidence>
<dbReference type="CDD" id="cd10917">
    <property type="entry name" value="CE4_NodB_like_6s_7s"/>
    <property type="match status" value="1"/>
</dbReference>
<reference evidence="5" key="1">
    <citation type="submission" date="2023-07" db="EMBL/GenBank/DDBJ databases">
        <title>Whole genome shotgun sequence of Streptomyces nojiriensis NBRC 13794.</title>
        <authorList>
            <person name="Komaki H."/>
            <person name="Tamura T."/>
        </authorList>
    </citation>
    <scope>NUCLEOTIDE SEQUENCE [LARGE SCALE GENOMIC DNA]</scope>
    <source>
        <strain evidence="5">NBRC 13794</strain>
    </source>
</reference>
<feature type="compositionally biased region" description="Basic and acidic residues" evidence="1">
    <location>
        <begin position="236"/>
        <end position="246"/>
    </location>
</feature>
<dbReference type="InterPro" id="IPR011330">
    <property type="entry name" value="Glyco_hydro/deAcase_b/a-brl"/>
</dbReference>
<feature type="domain" description="NodB homology" evidence="3">
    <location>
        <begin position="37"/>
        <end position="264"/>
    </location>
</feature>
<gene>
    <name evidence="4" type="ORF">Snoj_75050</name>
</gene>
<proteinExistence type="predicted"/>
<feature type="compositionally biased region" description="Low complexity" evidence="1">
    <location>
        <begin position="254"/>
        <end position="264"/>
    </location>
</feature>
<dbReference type="Gene3D" id="3.20.20.370">
    <property type="entry name" value="Glycoside hydrolase/deacetylase"/>
    <property type="match status" value="1"/>
</dbReference>
<dbReference type="SUPFAM" id="SSF88713">
    <property type="entry name" value="Glycoside hydrolase/deacetylase"/>
    <property type="match status" value="1"/>
</dbReference>